<evidence type="ECO:0000256" key="1">
    <source>
        <dbReference type="SAM" id="MobiDB-lite"/>
    </source>
</evidence>
<gene>
    <name evidence="2" type="ORF">HGRIS_005100</name>
</gene>
<accession>A0ABR3JFF4</accession>
<dbReference type="PANTHER" id="PTHR36576">
    <property type="entry name" value="UPF0654 PROTEIN C11D3.01C-RELATED"/>
    <property type="match status" value="1"/>
</dbReference>
<dbReference type="Proteomes" id="UP001556367">
    <property type="component" value="Unassembled WGS sequence"/>
</dbReference>
<feature type="compositionally biased region" description="Basic and acidic residues" evidence="1">
    <location>
        <begin position="27"/>
        <end position="39"/>
    </location>
</feature>
<comment type="caution">
    <text evidence="2">The sequence shown here is derived from an EMBL/GenBank/DDBJ whole genome shotgun (WGS) entry which is preliminary data.</text>
</comment>
<proteinExistence type="predicted"/>
<dbReference type="PANTHER" id="PTHR36576:SF1">
    <property type="entry name" value="UPF0654 PROTEIN C11D3.01C-RELATED"/>
    <property type="match status" value="1"/>
</dbReference>
<feature type="region of interest" description="Disordered" evidence="1">
    <location>
        <begin position="1"/>
        <end position="65"/>
    </location>
</feature>
<feature type="compositionally biased region" description="Polar residues" evidence="1">
    <location>
        <begin position="1"/>
        <end position="11"/>
    </location>
</feature>
<evidence type="ECO:0008006" key="4">
    <source>
        <dbReference type="Google" id="ProtNLM"/>
    </source>
</evidence>
<dbReference type="InterPro" id="IPR052670">
    <property type="entry name" value="UPF0654_domain"/>
</dbReference>
<evidence type="ECO:0000313" key="3">
    <source>
        <dbReference type="Proteomes" id="UP001556367"/>
    </source>
</evidence>
<dbReference type="InterPro" id="IPR018824">
    <property type="entry name" value="Conidiation-specific_6"/>
</dbReference>
<dbReference type="Pfam" id="PF10346">
    <property type="entry name" value="Con-6"/>
    <property type="match status" value="2"/>
</dbReference>
<evidence type="ECO:0000313" key="2">
    <source>
        <dbReference type="EMBL" id="KAL0953936.1"/>
    </source>
</evidence>
<organism evidence="2 3">
    <name type="scientific">Hohenbuehelia grisea</name>
    <dbReference type="NCBI Taxonomy" id="104357"/>
    <lineage>
        <taxon>Eukaryota</taxon>
        <taxon>Fungi</taxon>
        <taxon>Dikarya</taxon>
        <taxon>Basidiomycota</taxon>
        <taxon>Agaricomycotina</taxon>
        <taxon>Agaricomycetes</taxon>
        <taxon>Agaricomycetidae</taxon>
        <taxon>Agaricales</taxon>
        <taxon>Pleurotineae</taxon>
        <taxon>Pleurotaceae</taxon>
        <taxon>Hohenbuehelia</taxon>
    </lineage>
</organism>
<reference evidence="3" key="1">
    <citation type="submission" date="2024-06" db="EMBL/GenBank/DDBJ databases">
        <title>Multi-omics analyses provide insights into the biosynthesis of the anticancer antibiotic pleurotin in Hohenbuehelia grisea.</title>
        <authorList>
            <person name="Weaver J.A."/>
            <person name="Alberti F."/>
        </authorList>
    </citation>
    <scope>NUCLEOTIDE SEQUENCE [LARGE SCALE GENOMIC DNA]</scope>
    <source>
        <strain evidence="3">T-177</strain>
    </source>
</reference>
<keyword evidence="3" id="KW-1185">Reference proteome</keyword>
<protein>
    <recommendedName>
        <fullName evidence="4">Conidiation-specific protein 6</fullName>
    </recommendedName>
</protein>
<dbReference type="EMBL" id="JASNQZ010000008">
    <property type="protein sequence ID" value="KAL0953936.1"/>
    <property type="molecule type" value="Genomic_DNA"/>
</dbReference>
<name>A0ABR3JFF4_9AGAR</name>
<sequence length="105" mass="11074">MADTGLKNSGNVAGGYKAALKNPNVSDEAKNNAQRKLDELESGEDSEYIPGTEVDSVVGDTDEKGRNMGNVIGGYKATLKNPNVGQEAKAHAKEVLEENNALPSK</sequence>